<dbReference type="GO" id="GO:0071014">
    <property type="term" value="C:post-mRNA release spliceosomal complex"/>
    <property type="evidence" value="ECO:0007669"/>
    <property type="project" value="TreeGrafter"/>
</dbReference>
<evidence type="ECO:0000313" key="3">
    <source>
        <dbReference type="WBParaSite" id="jg20488"/>
    </source>
</evidence>
<dbReference type="Pfam" id="PF08315">
    <property type="entry name" value="cwf18"/>
    <property type="match status" value="1"/>
</dbReference>
<feature type="region of interest" description="Disordered" evidence="1">
    <location>
        <begin position="1"/>
        <end position="47"/>
    </location>
</feature>
<reference evidence="3" key="1">
    <citation type="submission" date="2022-11" db="UniProtKB">
        <authorList>
            <consortium name="WormBaseParasite"/>
        </authorList>
    </citation>
    <scope>IDENTIFICATION</scope>
</reference>
<keyword evidence="2" id="KW-1185">Reference proteome</keyword>
<dbReference type="GO" id="GO:0005684">
    <property type="term" value="C:U2-type spliceosomal complex"/>
    <property type="evidence" value="ECO:0007669"/>
    <property type="project" value="TreeGrafter"/>
</dbReference>
<evidence type="ECO:0000313" key="2">
    <source>
        <dbReference type="Proteomes" id="UP000887574"/>
    </source>
</evidence>
<evidence type="ECO:0000256" key="1">
    <source>
        <dbReference type="SAM" id="MobiDB-lite"/>
    </source>
</evidence>
<feature type="compositionally biased region" description="Basic and acidic residues" evidence="1">
    <location>
        <begin position="12"/>
        <end position="25"/>
    </location>
</feature>
<dbReference type="InterPro" id="IPR013169">
    <property type="entry name" value="mRNA_splic_Cwf18-like"/>
</dbReference>
<organism evidence="2 3">
    <name type="scientific">Ditylenchus dipsaci</name>
    <dbReference type="NCBI Taxonomy" id="166011"/>
    <lineage>
        <taxon>Eukaryota</taxon>
        <taxon>Metazoa</taxon>
        <taxon>Ecdysozoa</taxon>
        <taxon>Nematoda</taxon>
        <taxon>Chromadorea</taxon>
        <taxon>Rhabditida</taxon>
        <taxon>Tylenchina</taxon>
        <taxon>Tylenchomorpha</taxon>
        <taxon>Sphaerularioidea</taxon>
        <taxon>Anguinidae</taxon>
        <taxon>Anguininae</taxon>
        <taxon>Ditylenchus</taxon>
    </lineage>
</organism>
<dbReference type="Proteomes" id="UP000887574">
    <property type="component" value="Unplaced"/>
</dbReference>
<dbReference type="PANTHER" id="PTHR31551">
    <property type="entry name" value="PRE-MRNA-SPLICING FACTOR CWF18"/>
    <property type="match status" value="1"/>
</dbReference>
<feature type="compositionally biased region" description="Polar residues" evidence="1">
    <location>
        <begin position="1"/>
        <end position="10"/>
    </location>
</feature>
<dbReference type="PANTHER" id="PTHR31551:SF1">
    <property type="entry name" value="COILED-COIL DOMAIN-CONTAINING PROTEIN 12"/>
    <property type="match status" value="1"/>
</dbReference>
<protein>
    <submittedName>
        <fullName evidence="3">Coiled-coil domain-containing protein 12</fullName>
    </submittedName>
</protein>
<accession>A0A915DKB9</accession>
<proteinExistence type="predicted"/>
<name>A0A915DKB9_9BILA</name>
<sequence length="158" mass="17575">MEADQNTQPLTDLEKNALARKERLRNVRAKMSTNEKDGEGNSDADPLVFRSYKPIDADQPSGNADEQMTVVENVIKEQIENTFDTSVQDSLDLSTLAPRKVDWDLRRGIQSKLDILDRKTQKSISALIRKRLESGDSDLLVSAVNAAPTATADDDDDE</sequence>
<dbReference type="AlphaFoldDB" id="A0A915DKB9"/>
<dbReference type="WBParaSite" id="jg20488">
    <property type="protein sequence ID" value="jg20488"/>
    <property type="gene ID" value="jg20488"/>
</dbReference>